<reference evidence="1 2" key="1">
    <citation type="journal article" date="2019" name="Nat. Ecol. Evol.">
        <title>Megaphylogeny resolves global patterns of mushroom evolution.</title>
        <authorList>
            <person name="Varga T."/>
            <person name="Krizsan K."/>
            <person name="Foldi C."/>
            <person name="Dima B."/>
            <person name="Sanchez-Garcia M."/>
            <person name="Sanchez-Ramirez S."/>
            <person name="Szollosi G.J."/>
            <person name="Szarkandi J.G."/>
            <person name="Papp V."/>
            <person name="Albert L."/>
            <person name="Andreopoulos W."/>
            <person name="Angelini C."/>
            <person name="Antonin V."/>
            <person name="Barry K.W."/>
            <person name="Bougher N.L."/>
            <person name="Buchanan P."/>
            <person name="Buyck B."/>
            <person name="Bense V."/>
            <person name="Catcheside P."/>
            <person name="Chovatia M."/>
            <person name="Cooper J."/>
            <person name="Damon W."/>
            <person name="Desjardin D."/>
            <person name="Finy P."/>
            <person name="Geml J."/>
            <person name="Haridas S."/>
            <person name="Hughes K."/>
            <person name="Justo A."/>
            <person name="Karasinski D."/>
            <person name="Kautmanova I."/>
            <person name="Kiss B."/>
            <person name="Kocsube S."/>
            <person name="Kotiranta H."/>
            <person name="LaButti K.M."/>
            <person name="Lechner B.E."/>
            <person name="Liimatainen K."/>
            <person name="Lipzen A."/>
            <person name="Lukacs Z."/>
            <person name="Mihaltcheva S."/>
            <person name="Morgado L.N."/>
            <person name="Niskanen T."/>
            <person name="Noordeloos M.E."/>
            <person name="Ohm R.A."/>
            <person name="Ortiz-Santana B."/>
            <person name="Ovrebo C."/>
            <person name="Racz N."/>
            <person name="Riley R."/>
            <person name="Savchenko A."/>
            <person name="Shiryaev A."/>
            <person name="Soop K."/>
            <person name="Spirin V."/>
            <person name="Szebenyi C."/>
            <person name="Tomsovsky M."/>
            <person name="Tulloss R.E."/>
            <person name="Uehling J."/>
            <person name="Grigoriev I.V."/>
            <person name="Vagvolgyi C."/>
            <person name="Papp T."/>
            <person name="Martin F.M."/>
            <person name="Miettinen O."/>
            <person name="Hibbett D.S."/>
            <person name="Nagy L.G."/>
        </authorList>
    </citation>
    <scope>NUCLEOTIDE SEQUENCE [LARGE SCALE GENOMIC DNA]</scope>
    <source>
        <strain evidence="1 2">NL-1719</strain>
    </source>
</reference>
<name>A0ACD3AUT7_9AGAR</name>
<proteinExistence type="predicted"/>
<evidence type="ECO:0000313" key="1">
    <source>
        <dbReference type="EMBL" id="TFK69610.1"/>
    </source>
</evidence>
<dbReference type="Proteomes" id="UP000308600">
    <property type="component" value="Unassembled WGS sequence"/>
</dbReference>
<sequence>MVNGQALCTVIDRAAAPESRPKDAAMKSFMIEPTALIPLFIPSMLDGGHCQRGETIGIFVSHAGTSSDENPLTELGIGIQVSTRSFVGSVPRVEPARPITCGDDEVDSDACVSAVASCWVDEFVIETYEPRQRVESMCASKSLMARSRAMV</sequence>
<evidence type="ECO:0000313" key="2">
    <source>
        <dbReference type="Proteomes" id="UP000308600"/>
    </source>
</evidence>
<accession>A0ACD3AUT7</accession>
<keyword evidence="2" id="KW-1185">Reference proteome</keyword>
<organism evidence="1 2">
    <name type="scientific">Pluteus cervinus</name>
    <dbReference type="NCBI Taxonomy" id="181527"/>
    <lineage>
        <taxon>Eukaryota</taxon>
        <taxon>Fungi</taxon>
        <taxon>Dikarya</taxon>
        <taxon>Basidiomycota</taxon>
        <taxon>Agaricomycotina</taxon>
        <taxon>Agaricomycetes</taxon>
        <taxon>Agaricomycetidae</taxon>
        <taxon>Agaricales</taxon>
        <taxon>Pluteineae</taxon>
        <taxon>Pluteaceae</taxon>
        <taxon>Pluteus</taxon>
    </lineage>
</organism>
<dbReference type="EMBL" id="ML208327">
    <property type="protein sequence ID" value="TFK69610.1"/>
    <property type="molecule type" value="Genomic_DNA"/>
</dbReference>
<protein>
    <submittedName>
        <fullName evidence="1">Uncharacterized protein</fullName>
    </submittedName>
</protein>
<gene>
    <name evidence="1" type="ORF">BDN72DRAFT_840082</name>
</gene>